<dbReference type="InterPro" id="IPR000551">
    <property type="entry name" value="MerR-type_HTH_dom"/>
</dbReference>
<dbReference type="InterPro" id="IPR047057">
    <property type="entry name" value="MerR_fam"/>
</dbReference>
<dbReference type="InterPro" id="IPR010499">
    <property type="entry name" value="AraC_E-bd"/>
</dbReference>
<dbReference type="Gene3D" id="3.20.80.10">
    <property type="entry name" value="Regulatory factor, effector binding domain"/>
    <property type="match status" value="1"/>
</dbReference>
<dbReference type="Pfam" id="PF13411">
    <property type="entry name" value="MerR_1"/>
    <property type="match status" value="1"/>
</dbReference>
<dbReference type="SUPFAM" id="SSF55136">
    <property type="entry name" value="Probable bacterial effector-binding domain"/>
    <property type="match status" value="1"/>
</dbReference>
<dbReference type="Gene3D" id="1.10.1660.10">
    <property type="match status" value="1"/>
</dbReference>
<feature type="domain" description="HTH merR-type" evidence="2">
    <location>
        <begin position="16"/>
        <end position="86"/>
    </location>
</feature>
<evidence type="ECO:0000259" key="2">
    <source>
        <dbReference type="PROSITE" id="PS50937"/>
    </source>
</evidence>
<dbReference type="PROSITE" id="PS50937">
    <property type="entry name" value="HTH_MERR_2"/>
    <property type="match status" value="1"/>
</dbReference>
<dbReference type="STRING" id="290052.ASU35_16195"/>
<dbReference type="Pfam" id="PF06445">
    <property type="entry name" value="GyrI-like"/>
    <property type="match status" value="1"/>
</dbReference>
<sequence>MTEVHHCFEEKEPGHLYKIGMFAQMNHITVKTLRFYEEQELLLPVFVDNENGYRYYTLDQMSVLHQISALKQAGFTLEDIKSLKRGVDEKAFLARKKAEILSRIAELTKQLTVIDGYIAEEANSLDTPVLTKKIPGVIAATMQKRIKSYDALFELMPAMGAEMEVLGCECAIPEYCFTHYLEPVYKDEDILVEVCEAVTEKKEDSELVKFKEFPEILAACIYHKGSYNDFPRTYAVVLKFIEENGYEICGNIRESYIDGVWNKESEKDWLSQIEIPVRAV</sequence>
<dbReference type="AlphaFoldDB" id="A0A0V8QAM3"/>
<dbReference type="EMBL" id="LNAM01000218">
    <property type="protein sequence ID" value="KSV57516.1"/>
    <property type="molecule type" value="Genomic_DNA"/>
</dbReference>
<evidence type="ECO:0000313" key="3">
    <source>
        <dbReference type="EMBL" id="KSV57516.1"/>
    </source>
</evidence>
<comment type="caution">
    <text evidence="3">The sequence shown here is derived from an EMBL/GenBank/DDBJ whole genome shotgun (WGS) entry which is preliminary data.</text>
</comment>
<organism evidence="3 4">
    <name type="scientific">Acetivibrio ethanolgignens</name>
    <dbReference type="NCBI Taxonomy" id="290052"/>
    <lineage>
        <taxon>Bacteria</taxon>
        <taxon>Bacillati</taxon>
        <taxon>Bacillota</taxon>
        <taxon>Clostridia</taxon>
        <taxon>Eubacteriales</taxon>
        <taxon>Oscillospiraceae</taxon>
        <taxon>Acetivibrio</taxon>
    </lineage>
</organism>
<dbReference type="PANTHER" id="PTHR30204:SF97">
    <property type="entry name" value="MERR FAMILY REGULATORY PROTEIN"/>
    <property type="match status" value="1"/>
</dbReference>
<dbReference type="OrthoDB" id="9773308at2"/>
<dbReference type="SUPFAM" id="SSF46955">
    <property type="entry name" value="Putative DNA-binding domain"/>
    <property type="match status" value="1"/>
</dbReference>
<accession>A0A0V8QAM3</accession>
<evidence type="ECO:0000256" key="1">
    <source>
        <dbReference type="ARBA" id="ARBA00023125"/>
    </source>
</evidence>
<dbReference type="InterPro" id="IPR011256">
    <property type="entry name" value="Reg_factor_effector_dom_sf"/>
</dbReference>
<evidence type="ECO:0000313" key="4">
    <source>
        <dbReference type="Proteomes" id="UP000054874"/>
    </source>
</evidence>
<dbReference type="PANTHER" id="PTHR30204">
    <property type="entry name" value="REDOX-CYCLING DRUG-SENSING TRANSCRIPTIONAL ACTIVATOR SOXR"/>
    <property type="match status" value="1"/>
</dbReference>
<name>A0A0V8QAM3_9FIRM</name>
<dbReference type="SMART" id="SM00422">
    <property type="entry name" value="HTH_MERR"/>
    <property type="match status" value="1"/>
</dbReference>
<dbReference type="Proteomes" id="UP000054874">
    <property type="component" value="Unassembled WGS sequence"/>
</dbReference>
<reference evidence="3 4" key="1">
    <citation type="submission" date="2015-11" db="EMBL/GenBank/DDBJ databases">
        <title>Butyribacter intestini gen. nov., sp. nov., a butyric acid-producing bacterium of the family Lachnospiraceae isolated from the human faeces.</title>
        <authorList>
            <person name="Zou Y."/>
            <person name="Xue W."/>
            <person name="Luo G."/>
            <person name="Lv M."/>
        </authorList>
    </citation>
    <scope>NUCLEOTIDE SEQUENCE [LARGE SCALE GENOMIC DNA]</scope>
    <source>
        <strain evidence="3 4">ACET-33324</strain>
    </source>
</reference>
<proteinExistence type="predicted"/>
<keyword evidence="1" id="KW-0238">DNA-binding</keyword>
<dbReference type="SMART" id="SM00871">
    <property type="entry name" value="AraC_E_bind"/>
    <property type="match status" value="1"/>
</dbReference>
<dbReference type="GO" id="GO:0003677">
    <property type="term" value="F:DNA binding"/>
    <property type="evidence" value="ECO:0007669"/>
    <property type="project" value="UniProtKB-KW"/>
</dbReference>
<gene>
    <name evidence="3" type="ORF">ASU35_16195</name>
</gene>
<dbReference type="InterPro" id="IPR009061">
    <property type="entry name" value="DNA-bd_dom_put_sf"/>
</dbReference>
<protein>
    <submittedName>
        <fullName evidence="3">MerR family transcriptional regulator</fullName>
    </submittedName>
</protein>
<dbReference type="GO" id="GO:0003700">
    <property type="term" value="F:DNA-binding transcription factor activity"/>
    <property type="evidence" value="ECO:0007669"/>
    <property type="project" value="InterPro"/>
</dbReference>
<dbReference type="InterPro" id="IPR029442">
    <property type="entry name" value="GyrI-like"/>
</dbReference>
<keyword evidence="4" id="KW-1185">Reference proteome</keyword>